<feature type="region of interest" description="Disordered" evidence="1">
    <location>
        <begin position="271"/>
        <end position="293"/>
    </location>
</feature>
<dbReference type="Proteomes" id="UP000663828">
    <property type="component" value="Unassembled WGS sequence"/>
</dbReference>
<dbReference type="Proteomes" id="UP000663852">
    <property type="component" value="Unassembled WGS sequence"/>
</dbReference>
<evidence type="ECO:0000256" key="1">
    <source>
        <dbReference type="SAM" id="MobiDB-lite"/>
    </source>
</evidence>
<comment type="caution">
    <text evidence="3">The sequence shown here is derived from an EMBL/GenBank/DDBJ whole genome shotgun (WGS) entry which is preliminary data.</text>
</comment>
<accession>A0A815EZG9</accession>
<feature type="compositionally biased region" description="Polar residues" evidence="1">
    <location>
        <begin position="315"/>
        <end position="324"/>
    </location>
</feature>
<organism evidence="3 5">
    <name type="scientific">Adineta ricciae</name>
    <name type="common">Rotifer</name>
    <dbReference type="NCBI Taxonomy" id="249248"/>
    <lineage>
        <taxon>Eukaryota</taxon>
        <taxon>Metazoa</taxon>
        <taxon>Spiralia</taxon>
        <taxon>Gnathifera</taxon>
        <taxon>Rotifera</taxon>
        <taxon>Eurotatoria</taxon>
        <taxon>Bdelloidea</taxon>
        <taxon>Adinetida</taxon>
        <taxon>Adinetidae</taxon>
        <taxon>Adineta</taxon>
    </lineage>
</organism>
<feature type="compositionally biased region" description="Low complexity" evidence="1">
    <location>
        <begin position="78"/>
        <end position="97"/>
    </location>
</feature>
<feature type="region of interest" description="Disordered" evidence="1">
    <location>
        <begin position="111"/>
        <end position="138"/>
    </location>
</feature>
<feature type="compositionally biased region" description="Low complexity" evidence="1">
    <location>
        <begin position="333"/>
        <end position="355"/>
    </location>
</feature>
<feature type="region of interest" description="Disordered" evidence="1">
    <location>
        <begin position="376"/>
        <end position="399"/>
    </location>
</feature>
<protein>
    <submittedName>
        <fullName evidence="3">Uncharacterized protein</fullName>
    </submittedName>
</protein>
<dbReference type="EMBL" id="CAJNOR010000855">
    <property type="protein sequence ID" value="CAF1022261.1"/>
    <property type="molecule type" value="Genomic_DNA"/>
</dbReference>
<proteinExistence type="predicted"/>
<feature type="compositionally biased region" description="Basic residues" evidence="1">
    <location>
        <begin position="212"/>
        <end position="221"/>
    </location>
</feature>
<keyword evidence="4" id="KW-1185">Reference proteome</keyword>
<reference evidence="3" key="1">
    <citation type="submission" date="2021-02" db="EMBL/GenBank/DDBJ databases">
        <authorList>
            <person name="Nowell W R."/>
        </authorList>
    </citation>
    <scope>NUCLEOTIDE SEQUENCE</scope>
</reference>
<evidence type="ECO:0000313" key="3">
    <source>
        <dbReference type="EMBL" id="CAF1318950.1"/>
    </source>
</evidence>
<dbReference type="EMBL" id="CAJNOJ010000232">
    <property type="protein sequence ID" value="CAF1318950.1"/>
    <property type="molecule type" value="Genomic_DNA"/>
</dbReference>
<dbReference type="OrthoDB" id="10041516at2759"/>
<evidence type="ECO:0000313" key="2">
    <source>
        <dbReference type="EMBL" id="CAF1022261.1"/>
    </source>
</evidence>
<evidence type="ECO:0000313" key="4">
    <source>
        <dbReference type="Proteomes" id="UP000663828"/>
    </source>
</evidence>
<feature type="region of interest" description="Disordered" evidence="1">
    <location>
        <begin position="37"/>
        <end position="97"/>
    </location>
</feature>
<feature type="region of interest" description="Disordered" evidence="1">
    <location>
        <begin position="185"/>
        <end position="228"/>
    </location>
</feature>
<feature type="compositionally biased region" description="Basic residues" evidence="1">
    <location>
        <begin position="67"/>
        <end position="77"/>
    </location>
</feature>
<feature type="compositionally biased region" description="Pro residues" evidence="1">
    <location>
        <begin position="192"/>
        <end position="205"/>
    </location>
</feature>
<name>A0A815EZG9_ADIRI</name>
<feature type="compositionally biased region" description="Polar residues" evidence="1">
    <location>
        <begin position="378"/>
        <end position="388"/>
    </location>
</feature>
<sequence length="677" mass="77892">MNLTIQQPMPYPFYMNSPRLPFSMPWSPSPYHFPVSPSQQYPSSFQTSPTPSSPVSYSLPFVLPPHQQHHHHHHHQHQVQQQSRPNPSSKSLHTSSSYTNTRYNHLKQSTSNHFNRQRFSDTASPSPHYATTHQHQYRPMKTKSVTDLYQLFHQNSPQLSKAHSWHAINHFQPTHVNYTTEIPINRTNLPSVTPPPPPPPPPPRPFHQFSPKQKKKSHKKQVSSSLPAQTYNHDLVRISTFDEMPIMANPLYQENTADMIKIQKLNETLHQNFTKPPSPSSSNSSHSSLQKRLNGSLRNDPLLSAAIDDFRQLRHTPSQPTSTASRRRDLSRDSLCSNSTHHSTSSISRSRSQSSFTSLERLQIRRIIESFNSKDSRPLQSLLSNPKSTEGKMTKPVLSSVSLKKSKKSSVTEELDRQFHKLRSDNPNQELIYVKPSLIQKNKELIPSLPSMDELIRKAQTQKVDTSELKEIEEKTYENPFLSIPVPQSSPILSAKLIINEKPPVDNKSEYAIPKKPLNEVNLRSNKKDEHVRSFSFCKPISDIVYDTQQTRPVSMLNWFQYGLSNPLPATFQPHKNLRFHDNQHDTSIVKENIYASDIDVHIPLSNEKDYLQNSTVMKDYIADCKHGSHHSSLFNDFSRLFTRFGNPKHEQKSKMKSKLHKNNHHHVNHNVRCSIM</sequence>
<feature type="region of interest" description="Disordered" evidence="1">
    <location>
        <begin position="308"/>
        <end position="355"/>
    </location>
</feature>
<gene>
    <name evidence="3" type="ORF">EDS130_LOCUS31556</name>
    <name evidence="2" type="ORF">XAT740_LOCUS14298</name>
</gene>
<dbReference type="AlphaFoldDB" id="A0A815EZG9"/>
<feature type="compositionally biased region" description="Low complexity" evidence="1">
    <location>
        <begin position="37"/>
        <end position="58"/>
    </location>
</feature>
<evidence type="ECO:0000313" key="5">
    <source>
        <dbReference type="Proteomes" id="UP000663852"/>
    </source>
</evidence>
<feature type="compositionally biased region" description="Polar residues" evidence="1">
    <location>
        <begin position="120"/>
        <end position="134"/>
    </location>
</feature>